<sequence>MTDFKVRPAEEKDRLGVSILLDTAFGGPSEARLVADLRASGAMALELIAEHDGSCFGYVAFSHMRSPEGLWALSPVAVQQARQGQGIGGELIRQGLDLARRAGATAVIVVGDSQYYRRFGFSLKAAENLSTPFAREATMLYPIVPGSGGMRGALKYPEAFFPE</sequence>
<dbReference type="Gene3D" id="3.40.630.30">
    <property type="match status" value="1"/>
</dbReference>
<dbReference type="SUPFAM" id="SSF55729">
    <property type="entry name" value="Acyl-CoA N-acyltransferases (Nat)"/>
    <property type="match status" value="1"/>
</dbReference>
<dbReference type="InterPro" id="IPR000182">
    <property type="entry name" value="GNAT_dom"/>
</dbReference>
<dbReference type="PROSITE" id="PS51186">
    <property type="entry name" value="GNAT"/>
    <property type="match status" value="1"/>
</dbReference>
<accession>A0A840C7I5</accession>
<dbReference type="EC" id="2.3.1.-" evidence="2"/>
<keyword evidence="2" id="KW-0808">Transferase</keyword>
<dbReference type="InterPro" id="IPR016181">
    <property type="entry name" value="Acyl_CoA_acyltransferase"/>
</dbReference>
<comment type="caution">
    <text evidence="2">The sequence shown here is derived from an EMBL/GenBank/DDBJ whole genome shotgun (WGS) entry which is preliminary data.</text>
</comment>
<keyword evidence="2" id="KW-0012">Acyltransferase</keyword>
<dbReference type="EMBL" id="JACIEQ010000001">
    <property type="protein sequence ID" value="MBB4021040.1"/>
    <property type="molecule type" value="Genomic_DNA"/>
</dbReference>
<dbReference type="Pfam" id="PF00583">
    <property type="entry name" value="Acetyltransf_1"/>
    <property type="match status" value="1"/>
</dbReference>
<organism evidence="2 3">
    <name type="scientific">Actibacterium naphthalenivorans</name>
    <dbReference type="NCBI Taxonomy" id="1614693"/>
    <lineage>
        <taxon>Bacteria</taxon>
        <taxon>Pseudomonadati</taxon>
        <taxon>Pseudomonadota</taxon>
        <taxon>Alphaproteobacteria</taxon>
        <taxon>Rhodobacterales</taxon>
        <taxon>Roseobacteraceae</taxon>
        <taxon>Actibacterium</taxon>
    </lineage>
</organism>
<dbReference type="CDD" id="cd04301">
    <property type="entry name" value="NAT_SF"/>
    <property type="match status" value="1"/>
</dbReference>
<proteinExistence type="predicted"/>
<gene>
    <name evidence="2" type="ORF">GGR17_000831</name>
</gene>
<evidence type="ECO:0000313" key="2">
    <source>
        <dbReference type="EMBL" id="MBB4021040.1"/>
    </source>
</evidence>
<keyword evidence="3" id="KW-1185">Reference proteome</keyword>
<dbReference type="AlphaFoldDB" id="A0A840C7I5"/>
<reference evidence="2" key="1">
    <citation type="submission" date="2020-08" db="EMBL/GenBank/DDBJ databases">
        <title>Genomic Encyclopedia of Type Strains, Phase IV (KMG-IV): sequencing the most valuable type-strain genomes for metagenomic binning, comparative biology and taxonomic classification.</title>
        <authorList>
            <person name="Goeker M."/>
        </authorList>
    </citation>
    <scope>NUCLEOTIDE SEQUENCE [LARGE SCALE GENOMIC DNA]</scope>
    <source>
        <strain evidence="2">DSM 105040</strain>
    </source>
</reference>
<feature type="domain" description="N-acetyltransferase" evidence="1">
    <location>
        <begin position="4"/>
        <end position="144"/>
    </location>
</feature>
<evidence type="ECO:0000259" key="1">
    <source>
        <dbReference type="PROSITE" id="PS51186"/>
    </source>
</evidence>
<dbReference type="RefSeq" id="WP_157445499.1">
    <property type="nucleotide sequence ID" value="NZ_JACIEQ010000001.1"/>
</dbReference>
<dbReference type="GO" id="GO:0016747">
    <property type="term" value="F:acyltransferase activity, transferring groups other than amino-acyl groups"/>
    <property type="evidence" value="ECO:0007669"/>
    <property type="project" value="InterPro"/>
</dbReference>
<evidence type="ECO:0000313" key="3">
    <source>
        <dbReference type="Proteomes" id="UP000585681"/>
    </source>
</evidence>
<protein>
    <submittedName>
        <fullName evidence="2">Putative acetyltransferase</fullName>
        <ecNumber evidence="2">2.3.1.-</ecNumber>
    </submittedName>
</protein>
<dbReference type="Proteomes" id="UP000585681">
    <property type="component" value="Unassembled WGS sequence"/>
</dbReference>
<name>A0A840C7I5_9RHOB</name>